<comment type="caution">
    <text evidence="2">The sequence shown here is derived from an EMBL/GenBank/DDBJ whole genome shotgun (WGS) entry which is preliminary data.</text>
</comment>
<reference evidence="2 3" key="1">
    <citation type="submission" date="2013-07" db="EMBL/GenBank/DDBJ databases">
        <title>Draft genome sequence of Pseudoalteromonas luteoviolacea 2ta16.</title>
        <authorList>
            <person name="Allen E.E."/>
            <person name="Azam F."/>
            <person name="Podell S."/>
        </authorList>
    </citation>
    <scope>NUCLEOTIDE SEQUENCE [LARGE SCALE GENOMIC DNA]</scope>
    <source>
        <strain evidence="2 3">2ta16</strain>
    </source>
</reference>
<keyword evidence="1" id="KW-0472">Membrane</keyword>
<gene>
    <name evidence="2" type="ORF">PL2TA16_00690</name>
</gene>
<evidence type="ECO:0000313" key="2">
    <source>
        <dbReference type="EMBL" id="ESP94690.1"/>
    </source>
</evidence>
<sequence>MVFEIWGYVSAIIVFGFAISVFWHFEKPEKIDKATFAEVRVSLNWSNLGEDSFERVLHSYESPTLSIDGDFAKAYAIKLSKIPTGIIDGAFTSWKELPLNSEILNNALELAMAAGNPNVKNWLPKKGELISPRYLVNFNRLTYYGHYTEYVSAFIIDRQDKILYHLEHKI</sequence>
<proteinExistence type="predicted"/>
<dbReference type="EMBL" id="AUSV01000013">
    <property type="protein sequence ID" value="ESP94690.1"/>
    <property type="molecule type" value="Genomic_DNA"/>
</dbReference>
<protein>
    <submittedName>
        <fullName evidence="2">Uncharacterized protein</fullName>
    </submittedName>
</protein>
<accession>V4HV33</accession>
<evidence type="ECO:0000256" key="1">
    <source>
        <dbReference type="SAM" id="Phobius"/>
    </source>
</evidence>
<feature type="transmembrane region" description="Helical" evidence="1">
    <location>
        <begin position="6"/>
        <end position="25"/>
    </location>
</feature>
<dbReference type="PATRIC" id="fig|1353533.3.peg.1127"/>
<dbReference type="AlphaFoldDB" id="V4HV33"/>
<keyword evidence="1" id="KW-0812">Transmembrane</keyword>
<name>V4HV33_PSEL2</name>
<dbReference type="Proteomes" id="UP000017820">
    <property type="component" value="Unassembled WGS sequence"/>
</dbReference>
<organism evidence="2 3">
    <name type="scientific">Pseudoalteromonas luteoviolacea (strain 2ta16)</name>
    <dbReference type="NCBI Taxonomy" id="1353533"/>
    <lineage>
        <taxon>Bacteria</taxon>
        <taxon>Pseudomonadati</taxon>
        <taxon>Pseudomonadota</taxon>
        <taxon>Gammaproteobacteria</taxon>
        <taxon>Alteromonadales</taxon>
        <taxon>Pseudoalteromonadaceae</taxon>
        <taxon>Pseudoalteromonas</taxon>
    </lineage>
</organism>
<evidence type="ECO:0000313" key="3">
    <source>
        <dbReference type="Proteomes" id="UP000017820"/>
    </source>
</evidence>
<keyword evidence="1" id="KW-1133">Transmembrane helix</keyword>